<dbReference type="Gene3D" id="2.40.128.20">
    <property type="match status" value="1"/>
</dbReference>
<dbReference type="RefSeq" id="WP_306679358.1">
    <property type="nucleotide sequence ID" value="NZ_JAVDBT010000004.1"/>
</dbReference>
<feature type="chain" id="PRO_5045291174" evidence="1">
    <location>
        <begin position="23"/>
        <end position="165"/>
    </location>
</feature>
<organism evidence="2 3">
    <name type="scientific">Pseudogemmobacter lacusdianii</name>
    <dbReference type="NCBI Taxonomy" id="3069608"/>
    <lineage>
        <taxon>Bacteria</taxon>
        <taxon>Pseudomonadati</taxon>
        <taxon>Pseudomonadota</taxon>
        <taxon>Alphaproteobacteria</taxon>
        <taxon>Rhodobacterales</taxon>
        <taxon>Paracoccaceae</taxon>
        <taxon>Pseudogemmobacter</taxon>
    </lineage>
</organism>
<evidence type="ECO:0000256" key="1">
    <source>
        <dbReference type="SAM" id="SignalP"/>
    </source>
</evidence>
<proteinExistence type="predicted"/>
<reference evidence="2 3" key="1">
    <citation type="submission" date="2023-08" db="EMBL/GenBank/DDBJ databases">
        <title>Characterization of two Paracoccaceae strains isolated from Phycosphere and proposal of Xinfangfangia lacusdiani sp. nov.</title>
        <authorList>
            <person name="Deng Y."/>
            <person name="Zhang Y.Q."/>
        </authorList>
    </citation>
    <scope>NUCLEOTIDE SEQUENCE [LARGE SCALE GENOMIC DNA]</scope>
    <source>
        <strain evidence="2 3">CPCC 101601</strain>
    </source>
</reference>
<feature type="signal peptide" evidence="1">
    <location>
        <begin position="1"/>
        <end position="22"/>
    </location>
</feature>
<accession>A0ABU0VV96</accession>
<keyword evidence="3" id="KW-1185">Reference proteome</keyword>
<name>A0ABU0VV96_9RHOB</name>
<gene>
    <name evidence="2" type="ORF">Q9295_04705</name>
</gene>
<dbReference type="EMBL" id="JAVDBT010000004">
    <property type="protein sequence ID" value="MDQ2065661.1"/>
    <property type="molecule type" value="Genomic_DNA"/>
</dbReference>
<evidence type="ECO:0000313" key="2">
    <source>
        <dbReference type="EMBL" id="MDQ2065661.1"/>
    </source>
</evidence>
<keyword evidence="1" id="KW-0732">Signal</keyword>
<dbReference type="Proteomes" id="UP001239680">
    <property type="component" value="Unassembled WGS sequence"/>
</dbReference>
<comment type="caution">
    <text evidence="2">The sequence shown here is derived from an EMBL/GenBank/DDBJ whole genome shotgun (WGS) entry which is preliminary data.</text>
</comment>
<protein>
    <submittedName>
        <fullName evidence="2">Lipocalin</fullName>
    </submittedName>
</protein>
<sequence length="165" mass="17758">MSRLKLVALLFLAACAAPSSHIAGFRSPKTEIYSSAAFDVSRVEGRWTQVAAFSAGDNPGCKPGGVEFRKGATGPEIAAQLCLNGRIVQAQGPLRMVGPGRMAVPGMQDWWVIWVDSGYRTLAIGTPDGSFGFLLDREKISGDRLHAAAEVFDFNGYSKARFKAY</sequence>
<dbReference type="SUPFAM" id="SSF50814">
    <property type="entry name" value="Lipocalins"/>
    <property type="match status" value="1"/>
</dbReference>
<dbReference type="InterPro" id="IPR012674">
    <property type="entry name" value="Calycin"/>
</dbReference>
<evidence type="ECO:0000313" key="3">
    <source>
        <dbReference type="Proteomes" id="UP001239680"/>
    </source>
</evidence>